<protein>
    <submittedName>
        <fullName evidence="1">Uncharacterized protein</fullName>
    </submittedName>
</protein>
<dbReference type="EMBL" id="GGEC01023970">
    <property type="protein sequence ID" value="MBX04454.1"/>
    <property type="molecule type" value="Transcribed_RNA"/>
</dbReference>
<name>A0A2P2KFE0_RHIMU</name>
<proteinExistence type="predicted"/>
<reference evidence="1" key="1">
    <citation type="submission" date="2018-02" db="EMBL/GenBank/DDBJ databases">
        <title>Rhizophora mucronata_Transcriptome.</title>
        <authorList>
            <person name="Meera S.P."/>
            <person name="Sreeshan A."/>
            <person name="Augustine A."/>
        </authorList>
    </citation>
    <scope>NUCLEOTIDE SEQUENCE</scope>
    <source>
        <tissue evidence="1">Leaf</tissue>
    </source>
</reference>
<evidence type="ECO:0000313" key="1">
    <source>
        <dbReference type="EMBL" id="MBX04454.1"/>
    </source>
</evidence>
<sequence length="55" mass="6138">MPLCTSFSKGVPFLFELFPKLSFAVEKFSALAILRRGRSKGNPSLRCKDLLTFTA</sequence>
<accession>A0A2P2KFE0</accession>
<dbReference type="AlphaFoldDB" id="A0A2P2KFE0"/>
<organism evidence="1">
    <name type="scientific">Rhizophora mucronata</name>
    <name type="common">Asiatic mangrove</name>
    <dbReference type="NCBI Taxonomy" id="61149"/>
    <lineage>
        <taxon>Eukaryota</taxon>
        <taxon>Viridiplantae</taxon>
        <taxon>Streptophyta</taxon>
        <taxon>Embryophyta</taxon>
        <taxon>Tracheophyta</taxon>
        <taxon>Spermatophyta</taxon>
        <taxon>Magnoliopsida</taxon>
        <taxon>eudicotyledons</taxon>
        <taxon>Gunneridae</taxon>
        <taxon>Pentapetalae</taxon>
        <taxon>rosids</taxon>
        <taxon>fabids</taxon>
        <taxon>Malpighiales</taxon>
        <taxon>Rhizophoraceae</taxon>
        <taxon>Rhizophora</taxon>
    </lineage>
</organism>